<evidence type="ECO:0000256" key="1">
    <source>
        <dbReference type="SAM" id="MobiDB-lite"/>
    </source>
</evidence>
<protein>
    <submittedName>
        <fullName evidence="2">Uncharacterized protein</fullName>
    </submittedName>
</protein>
<gene>
    <name evidence="2" type="ORF">CGXH109_LOCUS54947</name>
</gene>
<sequence length="495" mass="53793">MRLPDTVHAWQCQVRAEGIANAKLGDIKADGHFSGSTIPHRAFLQLRAIWLPSKEGAAAPADLETAGFFNRTDRDLATSCLDANHSRLENFLSTVEASNHDRRPQDPFPVTPSLGKARLGSPSQADDLGMFGPAFTSWQRLKPIGKTQGPPKGMPNFTPKVMIRVDPTLQENLLLQPVSRLDLTGAKSQLPPQNAEDLIEDIFASMSLSETSFDIDTPSKPPRGGRPGATGQREQPVPAMPAMEGGDPAEPLNERVNAVPVLELADSDAPAPLVRLLRTEYEVQTSHFFVTYADTLLTHALSISFSNHLSIVPEEQRYGFGKAAIPPVPEGEAAAPSSSGTGGRRPYLFVACPDGAAYVNLGDKLRKAFLHFELKPFRRDGSAKALNICREETAEMAAILYQEYCSDQADKPVGARYLDYIKNMEATAVTPGDVDMGLDDFVQFQPYGPFRMGSSQAMGYVNLVVTASALSQLGNTETGRSLRSRLNVDTAGLRW</sequence>
<organism evidence="2 3">
    <name type="scientific">Colletotrichum noveboracense</name>
    <dbReference type="NCBI Taxonomy" id="2664923"/>
    <lineage>
        <taxon>Eukaryota</taxon>
        <taxon>Fungi</taxon>
        <taxon>Dikarya</taxon>
        <taxon>Ascomycota</taxon>
        <taxon>Pezizomycotina</taxon>
        <taxon>Sordariomycetes</taxon>
        <taxon>Hypocreomycetidae</taxon>
        <taxon>Glomerellales</taxon>
        <taxon>Glomerellaceae</taxon>
        <taxon>Colletotrichum</taxon>
        <taxon>Colletotrichum gloeosporioides species complex</taxon>
    </lineage>
</organism>
<reference evidence="2" key="1">
    <citation type="submission" date="2022-08" db="EMBL/GenBank/DDBJ databases">
        <authorList>
            <person name="Giroux E."/>
            <person name="Giroux E."/>
        </authorList>
    </citation>
    <scope>NUCLEOTIDE SEQUENCE</scope>
    <source>
        <strain evidence="2">H1091258</strain>
    </source>
</reference>
<keyword evidence="3" id="KW-1185">Reference proteome</keyword>
<feature type="region of interest" description="Disordered" evidence="1">
    <location>
        <begin position="211"/>
        <end position="241"/>
    </location>
</feature>
<dbReference type="Proteomes" id="UP001152533">
    <property type="component" value="Unassembled WGS sequence"/>
</dbReference>
<dbReference type="AlphaFoldDB" id="A0A9W4RRW3"/>
<name>A0A9W4RRW3_9PEZI</name>
<accession>A0A9W4RRW3</accession>
<dbReference type="EMBL" id="CAMGZC010000329">
    <property type="protein sequence ID" value="CAI0646412.1"/>
    <property type="molecule type" value="Genomic_DNA"/>
</dbReference>
<feature type="region of interest" description="Disordered" evidence="1">
    <location>
        <begin position="95"/>
        <end position="126"/>
    </location>
</feature>
<evidence type="ECO:0000313" key="3">
    <source>
        <dbReference type="Proteomes" id="UP001152533"/>
    </source>
</evidence>
<evidence type="ECO:0000313" key="2">
    <source>
        <dbReference type="EMBL" id="CAI0646412.1"/>
    </source>
</evidence>
<proteinExistence type="predicted"/>
<comment type="caution">
    <text evidence="2">The sequence shown here is derived from an EMBL/GenBank/DDBJ whole genome shotgun (WGS) entry which is preliminary data.</text>
</comment>